<reference evidence="4" key="1">
    <citation type="submission" date="2020-12" db="UniProtKB">
        <authorList>
            <consortium name="WormBaseParasite"/>
        </authorList>
    </citation>
    <scope>IDENTIFICATION</scope>
    <source>
        <strain evidence="4">MHco3</strain>
    </source>
</reference>
<dbReference type="WBParaSite" id="HCON_00109140-00001">
    <property type="protein sequence ID" value="HCON_00109140-00001"/>
    <property type="gene ID" value="HCON_00109140"/>
</dbReference>
<evidence type="ECO:0000313" key="4">
    <source>
        <dbReference type="WBParaSite" id="HCON_00109140-00001"/>
    </source>
</evidence>
<evidence type="ECO:0000313" key="3">
    <source>
        <dbReference type="Proteomes" id="UP000025227"/>
    </source>
</evidence>
<feature type="coiled-coil region" evidence="1">
    <location>
        <begin position="625"/>
        <end position="659"/>
    </location>
</feature>
<feature type="compositionally biased region" description="Polar residues" evidence="2">
    <location>
        <begin position="298"/>
        <end position="310"/>
    </location>
</feature>
<name>A0A7I4YM75_HAECO</name>
<dbReference type="OrthoDB" id="5874952at2759"/>
<feature type="compositionally biased region" description="Pro residues" evidence="2">
    <location>
        <begin position="567"/>
        <end position="578"/>
    </location>
</feature>
<feature type="region of interest" description="Disordered" evidence="2">
    <location>
        <begin position="560"/>
        <end position="579"/>
    </location>
</feature>
<protein>
    <submittedName>
        <fullName evidence="4">C2H2-type domain-containing protein</fullName>
    </submittedName>
</protein>
<organism evidence="3 4">
    <name type="scientific">Haemonchus contortus</name>
    <name type="common">Barber pole worm</name>
    <dbReference type="NCBI Taxonomy" id="6289"/>
    <lineage>
        <taxon>Eukaryota</taxon>
        <taxon>Metazoa</taxon>
        <taxon>Ecdysozoa</taxon>
        <taxon>Nematoda</taxon>
        <taxon>Chromadorea</taxon>
        <taxon>Rhabditida</taxon>
        <taxon>Rhabditina</taxon>
        <taxon>Rhabditomorpha</taxon>
        <taxon>Strongyloidea</taxon>
        <taxon>Trichostrongylidae</taxon>
        <taxon>Haemonchus</taxon>
    </lineage>
</organism>
<evidence type="ECO:0000256" key="1">
    <source>
        <dbReference type="SAM" id="Coils"/>
    </source>
</evidence>
<feature type="region of interest" description="Disordered" evidence="2">
    <location>
        <begin position="216"/>
        <end position="310"/>
    </location>
</feature>
<evidence type="ECO:0000256" key="2">
    <source>
        <dbReference type="SAM" id="MobiDB-lite"/>
    </source>
</evidence>
<feature type="region of interest" description="Disordered" evidence="2">
    <location>
        <begin position="78"/>
        <end position="98"/>
    </location>
</feature>
<feature type="compositionally biased region" description="Polar residues" evidence="2">
    <location>
        <begin position="222"/>
        <end position="234"/>
    </location>
</feature>
<proteinExistence type="predicted"/>
<feature type="compositionally biased region" description="Polar residues" evidence="2">
    <location>
        <begin position="375"/>
        <end position="400"/>
    </location>
</feature>
<accession>A0A7I4YM75</accession>
<feature type="region of interest" description="Disordered" evidence="2">
    <location>
        <begin position="370"/>
        <end position="452"/>
    </location>
</feature>
<dbReference type="Proteomes" id="UP000025227">
    <property type="component" value="Unplaced"/>
</dbReference>
<keyword evidence="3" id="KW-1185">Reference proteome</keyword>
<sequence length="666" mass="73300">MPLCQICDIPFETSLELEVHELSLSHHIKLEAVAPTSHFCPPCNIKCPSLGAYSKHVDTLEHRKRRDRMRAIIDTMDAGIEPNNGSQGSRQTQRCGGHPSSYLEPTLPFIRNGPNRRTYPALHRGLRRFNSQAHLQEELSQFPCSDHPENFRDEIYFYAQRAEMANNATHVDYDLAWNNHIPDSILPPHYEEEFRPYFMSKADSCGTDAARRGNCCEREDVSQPSGGSSRTAGQNDGKKDRNVPLLKRGLLARLSLKAKKDKGTASKNSTDNGGSEKNDRKTKKKKSKSQSPSTSSKCNAKSTASASGSVQLRRAAPLSVSMKDKTKKWELVAVKGKATYLKNRSQRLLKDRMSKYRLVDSKGMVVEDMHEDEPCTSSTAPCRPQTSKNGSTLPSLTSHIWGTGPEARSRSQQKGPSEKPLNASLAPSAIAPAAPRTPCLRGDQTIRAGNTGWNDTSSGYATMVGDLPMSTPKNYDVAVRAYENCQGLPIPDTVDSVLNEVSRKAQSLSKNADNGVNFSSSLNDSSISSVNSSLALDSHSLGSRMDLTALPNVTRISDVGVKEEPGESPPPDALPSPPQFDQTVNTCQKDAMGKIVGEKEREEFWTLGIAEMKKGHEIIEARSKIEALQKQLFDATTVLQQLEVEMNEILRRKSELLGLPPPSTFV</sequence>
<dbReference type="AlphaFoldDB" id="A0A7I4YM75"/>
<dbReference type="OMA" id="HEDEPCT"/>
<feature type="compositionally biased region" description="Low complexity" evidence="2">
    <location>
        <begin position="245"/>
        <end position="255"/>
    </location>
</feature>
<feature type="compositionally biased region" description="Polar residues" evidence="2">
    <location>
        <begin position="83"/>
        <end position="94"/>
    </location>
</feature>
<keyword evidence="1" id="KW-0175">Coiled coil</keyword>
<feature type="compositionally biased region" description="Low complexity" evidence="2">
    <location>
        <begin position="420"/>
        <end position="434"/>
    </location>
</feature>